<feature type="transmembrane region" description="Helical" evidence="8">
    <location>
        <begin position="296"/>
        <end position="318"/>
    </location>
</feature>
<dbReference type="PANTHER" id="PTHR43652:SF2">
    <property type="entry name" value="BASIC AMINO ACID ANTIPORTER YFCC-RELATED"/>
    <property type="match status" value="1"/>
</dbReference>
<dbReference type="Pfam" id="PF03600">
    <property type="entry name" value="CitMHS"/>
    <property type="match status" value="1"/>
</dbReference>
<name>A0A328BAB6_9CAUL</name>
<dbReference type="OrthoDB" id="9809303at2"/>
<feature type="domain" description="Citrate transporter-like" evidence="9">
    <location>
        <begin position="17"/>
        <end position="371"/>
    </location>
</feature>
<dbReference type="InterPro" id="IPR004680">
    <property type="entry name" value="Cit_transptr-like_dom"/>
</dbReference>
<feature type="transmembrane region" description="Helical" evidence="8">
    <location>
        <begin position="28"/>
        <end position="46"/>
    </location>
</feature>
<keyword evidence="2" id="KW-0813">Transport</keyword>
<proteinExistence type="predicted"/>
<organism evidence="10 11">
    <name type="scientific">Phenylobacterium kunshanense</name>
    <dbReference type="NCBI Taxonomy" id="1445034"/>
    <lineage>
        <taxon>Bacteria</taxon>
        <taxon>Pseudomonadati</taxon>
        <taxon>Pseudomonadota</taxon>
        <taxon>Alphaproteobacteria</taxon>
        <taxon>Caulobacterales</taxon>
        <taxon>Caulobacteraceae</taxon>
        <taxon>Phenylobacterium</taxon>
    </lineage>
</organism>
<evidence type="ECO:0000256" key="4">
    <source>
        <dbReference type="ARBA" id="ARBA00022737"/>
    </source>
</evidence>
<keyword evidence="11" id="KW-1185">Reference proteome</keyword>
<dbReference type="InterPro" id="IPR051679">
    <property type="entry name" value="DASS-Related_Transporters"/>
</dbReference>
<dbReference type="GO" id="GO:0005886">
    <property type="term" value="C:plasma membrane"/>
    <property type="evidence" value="ECO:0007669"/>
    <property type="project" value="TreeGrafter"/>
</dbReference>
<evidence type="ECO:0000256" key="3">
    <source>
        <dbReference type="ARBA" id="ARBA00022692"/>
    </source>
</evidence>
<feature type="transmembrane region" description="Helical" evidence="8">
    <location>
        <begin position="415"/>
        <end position="435"/>
    </location>
</feature>
<evidence type="ECO:0000256" key="8">
    <source>
        <dbReference type="SAM" id="Phobius"/>
    </source>
</evidence>
<protein>
    <submittedName>
        <fullName evidence="10">SLC13/DASS family transporter</fullName>
    </submittedName>
</protein>
<dbReference type="RefSeq" id="WP_111276787.1">
    <property type="nucleotide sequence ID" value="NZ_QFYS01000006.1"/>
</dbReference>
<feature type="transmembrane region" description="Helical" evidence="8">
    <location>
        <begin position="140"/>
        <end position="161"/>
    </location>
</feature>
<keyword evidence="3 8" id="KW-0812">Transmembrane</keyword>
<dbReference type="AlphaFoldDB" id="A0A328BAB6"/>
<keyword evidence="4" id="KW-0677">Repeat</keyword>
<evidence type="ECO:0000256" key="5">
    <source>
        <dbReference type="ARBA" id="ARBA00022989"/>
    </source>
</evidence>
<evidence type="ECO:0000256" key="2">
    <source>
        <dbReference type="ARBA" id="ARBA00022448"/>
    </source>
</evidence>
<evidence type="ECO:0000313" key="11">
    <source>
        <dbReference type="Proteomes" id="UP000249524"/>
    </source>
</evidence>
<keyword evidence="5 8" id="KW-1133">Transmembrane helix</keyword>
<feature type="transmembrane region" description="Helical" evidence="8">
    <location>
        <begin position="173"/>
        <end position="195"/>
    </location>
</feature>
<feature type="transmembrane region" description="Helical" evidence="8">
    <location>
        <begin position="338"/>
        <end position="365"/>
    </location>
</feature>
<dbReference type="Proteomes" id="UP000249524">
    <property type="component" value="Unassembled WGS sequence"/>
</dbReference>
<feature type="transmembrane region" description="Helical" evidence="8">
    <location>
        <begin position="90"/>
        <end position="109"/>
    </location>
</feature>
<evidence type="ECO:0000313" key="10">
    <source>
        <dbReference type="EMBL" id="RAK64400.1"/>
    </source>
</evidence>
<evidence type="ECO:0000256" key="1">
    <source>
        <dbReference type="ARBA" id="ARBA00004141"/>
    </source>
</evidence>
<feature type="transmembrane region" description="Helical" evidence="8">
    <location>
        <begin position="246"/>
        <end position="275"/>
    </location>
</feature>
<gene>
    <name evidence="10" type="ORF">DJ019_14650</name>
</gene>
<dbReference type="PANTHER" id="PTHR43652">
    <property type="entry name" value="BASIC AMINO ACID ANTIPORTER YFCC-RELATED"/>
    <property type="match status" value="1"/>
</dbReference>
<sequence length="437" mass="44731">MTFDQTAALAVLVVVVAALIWGRVRSDVVALAGAAALLGLGVVRPVEAQSAFASPALIALASLFVIAYALELSGVLDALIALAIRLCRRLGALGIWLVIGICGGASAFLNNTPIVVLAAPVVRDVANAQGLSPRRFLIPLSYVTILGGACTLIGTSTNLLVNDMARSAGQPGFGLFDITPVALVVALAGGAYLLLAAPRLLKGSGPSSEDEQSRDALAEASHAQTGSVGDPTLFAQPRPLDLRKGLISLVVFVTVVVVAALGYAPIAAAAFTGAVGLILMRVISADEAYRGLRPEILLLIAGMVVVGLSLEVSGLASAATNGLITAVQGLHPLVALALLYGVTLFATEVLSNAAVAVLATPLAVALAESLGVSPQPFLIAIMLAASAAFATPFGYQTNVLVYEMGRYSYLDFLRVGLPLNLITWGAGMLAIPAFFPF</sequence>
<dbReference type="EMBL" id="QFYS01000006">
    <property type="protein sequence ID" value="RAK64400.1"/>
    <property type="molecule type" value="Genomic_DNA"/>
</dbReference>
<reference evidence="10 11" key="1">
    <citation type="submission" date="2018-05" db="EMBL/GenBank/DDBJ databases">
        <authorList>
            <person name="Lanie J.A."/>
            <person name="Ng W.-L."/>
            <person name="Kazmierczak K.M."/>
            <person name="Andrzejewski T.M."/>
            <person name="Davidsen T.M."/>
            <person name="Wayne K.J."/>
            <person name="Tettelin H."/>
            <person name="Glass J.I."/>
            <person name="Rusch D."/>
            <person name="Podicherti R."/>
            <person name="Tsui H.-C.T."/>
            <person name="Winkler M.E."/>
        </authorList>
    </citation>
    <scope>NUCLEOTIDE SEQUENCE [LARGE SCALE GENOMIC DNA]</scope>
    <source>
        <strain evidence="10 11">BUT-10</strain>
    </source>
</reference>
<evidence type="ECO:0000259" key="9">
    <source>
        <dbReference type="Pfam" id="PF03600"/>
    </source>
</evidence>
<comment type="caution">
    <text evidence="10">The sequence shown here is derived from an EMBL/GenBank/DDBJ whole genome shotgun (WGS) entry which is preliminary data.</text>
</comment>
<comment type="subcellular location">
    <subcellularLocation>
        <location evidence="1">Membrane</location>
        <topology evidence="1">Multi-pass membrane protein</topology>
    </subcellularLocation>
</comment>
<feature type="transmembrane region" description="Helical" evidence="8">
    <location>
        <begin position="6"/>
        <end position="21"/>
    </location>
</feature>
<accession>A0A328BAB6</accession>
<evidence type="ECO:0000256" key="6">
    <source>
        <dbReference type="ARBA" id="ARBA00023136"/>
    </source>
</evidence>
<evidence type="ECO:0000256" key="7">
    <source>
        <dbReference type="SAM" id="MobiDB-lite"/>
    </source>
</evidence>
<keyword evidence="6 8" id="KW-0472">Membrane</keyword>
<feature type="transmembrane region" description="Helical" evidence="8">
    <location>
        <begin position="377"/>
        <end position="395"/>
    </location>
</feature>
<feature type="region of interest" description="Disordered" evidence="7">
    <location>
        <begin position="205"/>
        <end position="230"/>
    </location>
</feature>
<dbReference type="GO" id="GO:0055085">
    <property type="term" value="P:transmembrane transport"/>
    <property type="evidence" value="ECO:0007669"/>
    <property type="project" value="InterPro"/>
</dbReference>